<evidence type="ECO:0000256" key="4">
    <source>
        <dbReference type="ARBA" id="ARBA00022729"/>
    </source>
</evidence>
<comment type="similarity">
    <text evidence="1">Belongs to the peptidase S10 family.</text>
</comment>
<organism evidence="8 9">
    <name type="scientific">Cuscuta epithymum</name>
    <dbReference type="NCBI Taxonomy" id="186058"/>
    <lineage>
        <taxon>Eukaryota</taxon>
        <taxon>Viridiplantae</taxon>
        <taxon>Streptophyta</taxon>
        <taxon>Embryophyta</taxon>
        <taxon>Tracheophyta</taxon>
        <taxon>Spermatophyta</taxon>
        <taxon>Magnoliopsida</taxon>
        <taxon>eudicotyledons</taxon>
        <taxon>Gunneridae</taxon>
        <taxon>Pentapetalae</taxon>
        <taxon>asterids</taxon>
        <taxon>lamiids</taxon>
        <taxon>Solanales</taxon>
        <taxon>Convolvulaceae</taxon>
        <taxon>Cuscuteae</taxon>
        <taxon>Cuscuta</taxon>
        <taxon>Cuscuta subgen. Cuscuta</taxon>
    </lineage>
</organism>
<evidence type="ECO:0000256" key="5">
    <source>
        <dbReference type="ARBA" id="ARBA00022801"/>
    </source>
</evidence>
<keyword evidence="3" id="KW-0645">Protease</keyword>
<evidence type="ECO:0000256" key="7">
    <source>
        <dbReference type="SAM" id="SignalP"/>
    </source>
</evidence>
<keyword evidence="6" id="KW-0325">Glycoprotein</keyword>
<dbReference type="PANTHER" id="PTHR11802:SF3">
    <property type="entry name" value="RETINOID-INDUCIBLE SERINE CARBOXYPEPTIDASE"/>
    <property type="match status" value="1"/>
</dbReference>
<reference evidence="8" key="1">
    <citation type="submission" date="2022-07" db="EMBL/GenBank/DDBJ databases">
        <authorList>
            <person name="Macas J."/>
            <person name="Novak P."/>
            <person name="Neumann P."/>
        </authorList>
    </citation>
    <scope>NUCLEOTIDE SEQUENCE</scope>
</reference>
<evidence type="ECO:0008006" key="10">
    <source>
        <dbReference type="Google" id="ProtNLM"/>
    </source>
</evidence>
<comment type="caution">
    <text evidence="8">The sequence shown here is derived from an EMBL/GenBank/DDBJ whole genome shotgun (WGS) entry which is preliminary data.</text>
</comment>
<evidence type="ECO:0000256" key="2">
    <source>
        <dbReference type="ARBA" id="ARBA00022645"/>
    </source>
</evidence>
<evidence type="ECO:0000256" key="3">
    <source>
        <dbReference type="ARBA" id="ARBA00022670"/>
    </source>
</evidence>
<dbReference type="Pfam" id="PF00450">
    <property type="entry name" value="Peptidase_S10"/>
    <property type="match status" value="1"/>
</dbReference>
<dbReference type="Proteomes" id="UP001152523">
    <property type="component" value="Unassembled WGS sequence"/>
</dbReference>
<dbReference type="GO" id="GO:0004185">
    <property type="term" value="F:serine-type carboxypeptidase activity"/>
    <property type="evidence" value="ECO:0007669"/>
    <property type="project" value="InterPro"/>
</dbReference>
<dbReference type="InterPro" id="IPR029058">
    <property type="entry name" value="AB_hydrolase_fold"/>
</dbReference>
<keyword evidence="5" id="KW-0378">Hydrolase</keyword>
<name>A0AAV0D7I1_9ASTE</name>
<dbReference type="Gene3D" id="3.40.50.1820">
    <property type="entry name" value="alpha/beta hydrolase"/>
    <property type="match status" value="1"/>
</dbReference>
<protein>
    <recommendedName>
        <fullName evidence="10">Carboxypeptidase</fullName>
    </recommendedName>
</protein>
<proteinExistence type="inferred from homology"/>
<feature type="signal peptide" evidence="7">
    <location>
        <begin position="1"/>
        <end position="22"/>
    </location>
</feature>
<evidence type="ECO:0000313" key="8">
    <source>
        <dbReference type="EMBL" id="CAH9094128.1"/>
    </source>
</evidence>
<gene>
    <name evidence="8" type="ORF">CEPIT_LOCUS12784</name>
</gene>
<dbReference type="GO" id="GO:0006508">
    <property type="term" value="P:proteolysis"/>
    <property type="evidence" value="ECO:0007669"/>
    <property type="project" value="UniProtKB-KW"/>
</dbReference>
<feature type="chain" id="PRO_5043639556" description="Carboxypeptidase" evidence="7">
    <location>
        <begin position="23"/>
        <end position="439"/>
    </location>
</feature>
<evidence type="ECO:0000313" key="9">
    <source>
        <dbReference type="Proteomes" id="UP001152523"/>
    </source>
</evidence>
<keyword evidence="4 7" id="KW-0732">Signal</keyword>
<keyword evidence="9" id="KW-1185">Reference proteome</keyword>
<dbReference type="InterPro" id="IPR001563">
    <property type="entry name" value="Peptidase_S10"/>
</dbReference>
<dbReference type="AlphaFoldDB" id="A0AAV0D7I1"/>
<evidence type="ECO:0000256" key="6">
    <source>
        <dbReference type="ARBA" id="ARBA00023180"/>
    </source>
</evidence>
<dbReference type="PRINTS" id="PR00724">
    <property type="entry name" value="CRBOXYPTASEC"/>
</dbReference>
<accession>A0AAV0D7I1</accession>
<evidence type="ECO:0000256" key="1">
    <source>
        <dbReference type="ARBA" id="ARBA00009431"/>
    </source>
</evidence>
<sequence length="439" mass="48190">MENFKICAFGVVFSLFLSFQFPDHFGVGAANVETSPNGLEAWGFIDVRPGAHMFWWLLKSQNRVNDPNKPWPIILWLHGGPGASGTGIGNFLEIGPFDANLKPRNSTWLKKADLLFVDSPVGVGYSYVDDIGLLTKTDSQAVSDLTTLLREVFRSNVTNLANRTLYIIGESYGARLAVSLGLSVLNATQAKSLPVQLKGVTLGSSWISPEDSVLSSGPLLQTFSRIDEIGLEKVNSMANQIKEKIGESNFAGAADLYLPLQDVIRNNSNSVDTYNLLRDSMDSTVSTTVLIFLNKTMNGAIKKKLRLPNNISWVGASVPVFRNMSTDFMKPRIDEVDKLLSNEGINVTIYNGQVDLVCGPTGTKAWIQKLKWEGLTTFLNTNRTALYCCGSNKTRGFLKSYKNFHFYTILGAGHFVPADQPDITLQMVGNIINSPGTSK</sequence>
<dbReference type="EMBL" id="CAMAPF010000079">
    <property type="protein sequence ID" value="CAH9094128.1"/>
    <property type="molecule type" value="Genomic_DNA"/>
</dbReference>
<dbReference type="SUPFAM" id="SSF53474">
    <property type="entry name" value="alpha/beta-Hydrolases"/>
    <property type="match status" value="1"/>
</dbReference>
<keyword evidence="2" id="KW-0121">Carboxypeptidase</keyword>
<dbReference type="PANTHER" id="PTHR11802">
    <property type="entry name" value="SERINE PROTEASE FAMILY S10 SERINE CARBOXYPEPTIDASE"/>
    <property type="match status" value="1"/>
</dbReference>